<evidence type="ECO:0000256" key="3">
    <source>
        <dbReference type="ARBA" id="ARBA00022723"/>
    </source>
</evidence>
<feature type="domain" description="Metallo-beta-lactamase" evidence="6">
    <location>
        <begin position="19"/>
        <end position="249"/>
    </location>
</feature>
<dbReference type="CDD" id="cd07742">
    <property type="entry name" value="metallo-hydrolase-like_MBL-fold"/>
    <property type="match status" value="1"/>
</dbReference>
<dbReference type="SUPFAM" id="SSF56281">
    <property type="entry name" value="Metallo-hydrolase/oxidoreductase"/>
    <property type="match status" value="1"/>
</dbReference>
<accession>A0A2P8QFC0</accession>
<comment type="cofactor">
    <cofactor evidence="1">
        <name>Zn(2+)</name>
        <dbReference type="ChEBI" id="CHEBI:29105"/>
    </cofactor>
</comment>
<dbReference type="Gene3D" id="3.60.15.10">
    <property type="entry name" value="Ribonuclease Z/Hydroxyacylglutathione hydrolase-like"/>
    <property type="match status" value="1"/>
</dbReference>
<evidence type="ECO:0000256" key="1">
    <source>
        <dbReference type="ARBA" id="ARBA00001947"/>
    </source>
</evidence>
<dbReference type="Proteomes" id="UP000240429">
    <property type="component" value="Unassembled WGS sequence"/>
</dbReference>
<protein>
    <submittedName>
        <fullName evidence="7">MBL fold metallo-hydrolase</fullName>
    </submittedName>
</protein>
<evidence type="ECO:0000313" key="7">
    <source>
        <dbReference type="EMBL" id="PSM44950.1"/>
    </source>
</evidence>
<evidence type="ECO:0000259" key="6">
    <source>
        <dbReference type="SMART" id="SM00849"/>
    </source>
</evidence>
<dbReference type="InterPro" id="IPR051013">
    <property type="entry name" value="MBL_superfamily_lactonases"/>
</dbReference>
<dbReference type="GO" id="GO:0016787">
    <property type="term" value="F:hydrolase activity"/>
    <property type="evidence" value="ECO:0007669"/>
    <property type="project" value="UniProtKB-KW"/>
</dbReference>
<evidence type="ECO:0000256" key="2">
    <source>
        <dbReference type="ARBA" id="ARBA00007749"/>
    </source>
</evidence>
<comment type="similarity">
    <text evidence="2">Belongs to the metallo-beta-lactamase superfamily.</text>
</comment>
<comment type="caution">
    <text evidence="7">The sequence shown here is derived from an EMBL/GenBank/DDBJ whole genome shotgun (WGS) entry which is preliminary data.</text>
</comment>
<dbReference type="PANTHER" id="PTHR42978">
    <property type="entry name" value="QUORUM-QUENCHING LACTONASE YTNP-RELATED-RELATED"/>
    <property type="match status" value="1"/>
</dbReference>
<keyword evidence="4 7" id="KW-0378">Hydrolase</keyword>
<organism evidence="7 8">
    <name type="scientific">Streptomyces dioscori</name>
    <dbReference type="NCBI Taxonomy" id="2109333"/>
    <lineage>
        <taxon>Bacteria</taxon>
        <taxon>Bacillati</taxon>
        <taxon>Actinomycetota</taxon>
        <taxon>Actinomycetes</taxon>
        <taxon>Kitasatosporales</taxon>
        <taxon>Streptomycetaceae</taxon>
        <taxon>Streptomyces</taxon>
        <taxon>Streptomyces aurantiacus group</taxon>
    </lineage>
</organism>
<keyword evidence="3" id="KW-0479">Metal-binding</keyword>
<evidence type="ECO:0000313" key="8">
    <source>
        <dbReference type="Proteomes" id="UP000240429"/>
    </source>
</evidence>
<gene>
    <name evidence="7" type="ORF">C6Y14_02270</name>
</gene>
<dbReference type="AlphaFoldDB" id="A0A2P8QFC0"/>
<dbReference type="GO" id="GO:0046872">
    <property type="term" value="F:metal ion binding"/>
    <property type="evidence" value="ECO:0007669"/>
    <property type="project" value="UniProtKB-KW"/>
</dbReference>
<proteinExistence type="inferred from homology"/>
<dbReference type="SMART" id="SM00849">
    <property type="entry name" value="Lactamase_B"/>
    <property type="match status" value="1"/>
</dbReference>
<dbReference type="RefSeq" id="WP_107014705.1">
    <property type="nucleotide sequence ID" value="NZ_KZ679038.1"/>
</dbReference>
<evidence type="ECO:0000256" key="4">
    <source>
        <dbReference type="ARBA" id="ARBA00022801"/>
    </source>
</evidence>
<evidence type="ECO:0000256" key="5">
    <source>
        <dbReference type="ARBA" id="ARBA00022833"/>
    </source>
</evidence>
<keyword evidence="5" id="KW-0862">Zinc</keyword>
<reference evidence="7 8" key="1">
    <citation type="submission" date="2018-03" db="EMBL/GenBank/DDBJ databases">
        <title>Streptomyces dioscori sp. nov., a novel endophytic actinobacterium isolated from bulbil of Dioscorea bulbifera L.</title>
        <authorList>
            <person name="Zhikuan W."/>
        </authorList>
    </citation>
    <scope>NUCLEOTIDE SEQUENCE [LARGE SCALE GENOMIC DNA]</scope>
    <source>
        <strain evidence="7 8">A217</strain>
    </source>
</reference>
<dbReference type="EMBL" id="PYBJ01000001">
    <property type="protein sequence ID" value="PSM44950.1"/>
    <property type="molecule type" value="Genomic_DNA"/>
</dbReference>
<dbReference type="InterPro" id="IPR001279">
    <property type="entry name" value="Metallo-B-lactamas"/>
</dbReference>
<name>A0A2P8QFC0_9ACTN</name>
<dbReference type="OrthoDB" id="3196337at2"/>
<dbReference type="InterPro" id="IPR036866">
    <property type="entry name" value="RibonucZ/Hydroxyglut_hydro"/>
</dbReference>
<sequence>MKVHHLNCGTMRLPGAPLVCHVLAIETGRGLVLVDSGFGTRDIAEPARRIGGVRHLVRPALDPHETALHQIGQRGFRAADVTHIVVTHFDLDHIGGLADFPDAQVHVTAEEARGALSPATRLERSRYRRAQLSHRPKLVRHEPTGERWRGFAAAEQLTGIDDGIVLVPMPGHTRGHAAVAVDAGDHWVLHCGDAFHHPGTLGGARRVPAALRIQERLVAHDIKALRANQARLAELREGVEEHLAVVCAHDPALFEAARARSRGVSM</sequence>
<dbReference type="Pfam" id="PF00753">
    <property type="entry name" value="Lactamase_B"/>
    <property type="match status" value="1"/>
</dbReference>
<keyword evidence="8" id="KW-1185">Reference proteome</keyword>
<dbReference type="PANTHER" id="PTHR42978:SF7">
    <property type="entry name" value="METALLO-HYDROLASE RV2300C-RELATED"/>
    <property type="match status" value="1"/>
</dbReference>